<proteinExistence type="predicted"/>
<dbReference type="AlphaFoldDB" id="A0A4Q9L7M1"/>
<keyword evidence="1" id="KW-0732">Signal</keyword>
<reference evidence="2 3" key="1">
    <citation type="submission" date="2017-12" db="EMBL/GenBank/DDBJ databases">
        <authorList>
            <person name="Pombert J.-F."/>
            <person name="Haag K.L."/>
            <person name="Ebert D."/>
        </authorList>
    </citation>
    <scope>NUCLEOTIDE SEQUENCE [LARGE SCALE GENOMIC DNA]</scope>
    <source>
        <strain evidence="2">FI-OER-3-3</strain>
    </source>
</reference>
<sequence length="646" mass="70581">MIFFLFLYRVFLTSPLVSNGPFRLTVANNENLVLTSHNASVRMKDIATATGVSEVIMEKADPQSSDMYRIRIGQKYLCKKPFDAGVVACDTMDSNSVWKVETGPGGFVMRNERACLVKAAQDNNTKLGGFYLNTKDCNDQNSEKYFRFVPTQTTQPTVVYTPPPDATQQVQYSNVSIGQSPNGSTVITQNSSVIQGDNTIEDKTVVVQCDDQPSGCEQQPSYTYSTVPQTVPVYEPQPVYESFNSVNIQPQPTAIVEAPVEPVYVQNFVPSAPVPPPVVTHPIPRPMPVPRNEPAQPQVIIPRIEPSVQPVGPPVLHPIQRPIPQPVMQPIPQPMPQPVMQPIPQPIVQPIPPPQPQPVMIPIQQPPNIQPVNPPFAVSAPPQQPTPVFRPQFVPQNVVEQRPEPSQLPLIVQKTLPTPPSQCVVAPPSSQQPPIQWPIQLPIQQPTLERQIGFTLPSPKENKPSEACIVEPSPVNFGTNNFKMSYLPAPQKNISDLYTPCHAGMQGCESTNKVAYVNPQQPRIVPSVSKSGCDAALNSALSNVPTFVRNSNECEVTSNNFTESPLVVNDNKSITGVTGCNAGVSACEVVKTDPLNVDHMPTLEVRKGCEDQSACAEINQPGKVSFTEDANPNGYIYIHGVPPVRN</sequence>
<feature type="signal peptide" evidence="1">
    <location>
        <begin position="1"/>
        <end position="19"/>
    </location>
</feature>
<dbReference type="EMBL" id="PITJ01000248">
    <property type="protein sequence ID" value="TBU03699.1"/>
    <property type="molecule type" value="Genomic_DNA"/>
</dbReference>
<organism evidence="2 3">
    <name type="scientific">Hamiltosporidium tvaerminnensis</name>
    <dbReference type="NCBI Taxonomy" id="1176355"/>
    <lineage>
        <taxon>Eukaryota</taxon>
        <taxon>Fungi</taxon>
        <taxon>Fungi incertae sedis</taxon>
        <taxon>Microsporidia</taxon>
        <taxon>Dubosqiidae</taxon>
        <taxon>Hamiltosporidium</taxon>
    </lineage>
</organism>
<evidence type="ECO:0000313" key="2">
    <source>
        <dbReference type="EMBL" id="TBU03699.1"/>
    </source>
</evidence>
<dbReference type="VEuPathDB" id="MicrosporidiaDB:CWI37_0248p0010"/>
<protein>
    <recommendedName>
        <fullName evidence="4">Ricin B lectin domain-containing protein</fullName>
    </recommendedName>
</protein>
<evidence type="ECO:0000313" key="3">
    <source>
        <dbReference type="Proteomes" id="UP000292362"/>
    </source>
</evidence>
<name>A0A4Q9L7M1_9MICR</name>
<dbReference type="Proteomes" id="UP000292362">
    <property type="component" value="Unassembled WGS sequence"/>
</dbReference>
<comment type="caution">
    <text evidence="2">The sequence shown here is derived from an EMBL/GenBank/DDBJ whole genome shotgun (WGS) entry which is preliminary data.</text>
</comment>
<feature type="chain" id="PRO_5021009089" description="Ricin B lectin domain-containing protein" evidence="1">
    <location>
        <begin position="20"/>
        <end position="646"/>
    </location>
</feature>
<evidence type="ECO:0000256" key="1">
    <source>
        <dbReference type="SAM" id="SignalP"/>
    </source>
</evidence>
<accession>A0A4Q9L7M1</accession>
<gene>
    <name evidence="2" type="ORF">CWI37_0248p0010</name>
</gene>
<evidence type="ECO:0008006" key="4">
    <source>
        <dbReference type="Google" id="ProtNLM"/>
    </source>
</evidence>